<reference evidence="6" key="1">
    <citation type="journal article" date="2015" name="MBio">
        <title>Genome-Resolved Metagenomic Analysis Reveals Roles for Candidate Phyla and Other Microbial Community Members in Biogeochemical Transformations in Oil Reservoirs.</title>
        <authorList>
            <person name="Hu P."/>
            <person name="Tom L."/>
            <person name="Singh A."/>
            <person name="Thomas B.C."/>
            <person name="Baker B.J."/>
            <person name="Piceno Y.M."/>
            <person name="Andersen G.L."/>
            <person name="Banfield J.F."/>
        </authorList>
    </citation>
    <scope>NUCLEOTIDE SEQUENCE [LARGE SCALE GENOMIC DNA]</scope>
</reference>
<name>A0A101HML0_9BACT</name>
<evidence type="ECO:0000313" key="5">
    <source>
        <dbReference type="EMBL" id="KUK79170.1"/>
    </source>
</evidence>
<sequence length="55" mass="6336">MARRKSLYEIIYSQIEKEVQKMSDGTQLPSIEKLCEDYGASKTVLREVITALEKD</sequence>
<dbReference type="EMBL" id="LGGP01000288">
    <property type="protein sequence ID" value="KUK79170.1"/>
    <property type="molecule type" value="Genomic_DNA"/>
</dbReference>
<dbReference type="Proteomes" id="UP000054092">
    <property type="component" value="Unassembled WGS sequence"/>
</dbReference>
<dbReference type="AlphaFoldDB" id="A0A101HML0"/>
<accession>A0A101HML0</accession>
<dbReference type="InterPro" id="IPR036390">
    <property type="entry name" value="WH_DNA-bd_sf"/>
</dbReference>
<evidence type="ECO:0000313" key="6">
    <source>
        <dbReference type="Proteomes" id="UP000054092"/>
    </source>
</evidence>
<protein>
    <submittedName>
        <fullName evidence="5">Transcriptional regulator</fullName>
    </submittedName>
</protein>
<dbReference type="Pfam" id="PF00392">
    <property type="entry name" value="GntR"/>
    <property type="match status" value="1"/>
</dbReference>
<gene>
    <name evidence="5" type="ORF">XD94_1466</name>
</gene>
<evidence type="ECO:0000259" key="4">
    <source>
        <dbReference type="Pfam" id="PF00392"/>
    </source>
</evidence>
<feature type="domain" description="HTH gntR-type" evidence="4">
    <location>
        <begin position="7"/>
        <end position="54"/>
    </location>
</feature>
<keyword evidence="2" id="KW-0238">DNA-binding</keyword>
<dbReference type="Gene3D" id="1.10.10.10">
    <property type="entry name" value="Winged helix-like DNA-binding domain superfamily/Winged helix DNA-binding domain"/>
    <property type="match status" value="1"/>
</dbReference>
<dbReference type="InterPro" id="IPR036388">
    <property type="entry name" value="WH-like_DNA-bd_sf"/>
</dbReference>
<feature type="non-terminal residue" evidence="5">
    <location>
        <position position="55"/>
    </location>
</feature>
<dbReference type="GO" id="GO:0003700">
    <property type="term" value="F:DNA-binding transcription factor activity"/>
    <property type="evidence" value="ECO:0007669"/>
    <property type="project" value="InterPro"/>
</dbReference>
<comment type="caution">
    <text evidence="5">The sequence shown here is derived from an EMBL/GenBank/DDBJ whole genome shotgun (WGS) entry which is preliminary data.</text>
</comment>
<dbReference type="InterPro" id="IPR000524">
    <property type="entry name" value="Tscrpt_reg_HTH_GntR"/>
</dbReference>
<dbReference type="SUPFAM" id="SSF46785">
    <property type="entry name" value="Winged helix' DNA-binding domain"/>
    <property type="match status" value="1"/>
</dbReference>
<evidence type="ECO:0000256" key="3">
    <source>
        <dbReference type="ARBA" id="ARBA00023163"/>
    </source>
</evidence>
<dbReference type="GO" id="GO:0003677">
    <property type="term" value="F:DNA binding"/>
    <property type="evidence" value="ECO:0007669"/>
    <property type="project" value="UniProtKB-KW"/>
</dbReference>
<evidence type="ECO:0000256" key="2">
    <source>
        <dbReference type="ARBA" id="ARBA00023125"/>
    </source>
</evidence>
<keyword evidence="1" id="KW-0805">Transcription regulation</keyword>
<evidence type="ECO:0000256" key="1">
    <source>
        <dbReference type="ARBA" id="ARBA00023015"/>
    </source>
</evidence>
<organism evidence="5 6">
    <name type="scientific">Mesotoga prima</name>
    <dbReference type="NCBI Taxonomy" id="1184387"/>
    <lineage>
        <taxon>Bacteria</taxon>
        <taxon>Thermotogati</taxon>
        <taxon>Thermotogota</taxon>
        <taxon>Thermotogae</taxon>
        <taxon>Kosmotogales</taxon>
        <taxon>Kosmotogaceae</taxon>
        <taxon>Mesotoga</taxon>
    </lineage>
</organism>
<keyword evidence="3" id="KW-0804">Transcription</keyword>
<proteinExistence type="predicted"/>